<dbReference type="RefSeq" id="WP_353707002.1">
    <property type="nucleotide sequence ID" value="NZ_CP159290.1"/>
</dbReference>
<feature type="transmembrane region" description="Helical" evidence="1">
    <location>
        <begin position="103"/>
        <end position="129"/>
    </location>
</feature>
<reference evidence="2" key="1">
    <citation type="submission" date="2024-06" db="EMBL/GenBank/DDBJ databases">
        <title>Complete genome sequence of the cellulolytic actinobacterium, Cellulosimicrobium ES-005.</title>
        <authorList>
            <person name="Matthews C.T."/>
            <person name="Underwood K.D."/>
            <person name="Ghanchi K.M."/>
            <person name="Fields S.D."/>
            <person name="Gardner S.G."/>
        </authorList>
    </citation>
    <scope>NUCLEOTIDE SEQUENCE</scope>
    <source>
        <strain evidence="2">ES-005</strain>
    </source>
</reference>
<protein>
    <recommendedName>
        <fullName evidence="3">ABC3 transporter permease protein domain-containing protein</fullName>
    </recommendedName>
</protein>
<name>A0AAU8FYQ4_9MICO</name>
<feature type="transmembrane region" description="Helical" evidence="1">
    <location>
        <begin position="556"/>
        <end position="580"/>
    </location>
</feature>
<keyword evidence="1" id="KW-1133">Transmembrane helix</keyword>
<feature type="transmembrane region" description="Helical" evidence="1">
    <location>
        <begin position="149"/>
        <end position="170"/>
    </location>
</feature>
<accession>A0AAU8FYQ4</accession>
<keyword evidence="1" id="KW-0812">Transmembrane</keyword>
<feature type="transmembrane region" description="Helical" evidence="1">
    <location>
        <begin position="190"/>
        <end position="207"/>
    </location>
</feature>
<feature type="transmembrane region" description="Helical" evidence="1">
    <location>
        <begin position="586"/>
        <end position="609"/>
    </location>
</feature>
<feature type="transmembrane region" description="Helical" evidence="1">
    <location>
        <begin position="20"/>
        <end position="40"/>
    </location>
</feature>
<dbReference type="AlphaFoldDB" id="A0AAU8FYQ4"/>
<feature type="transmembrane region" description="Helical" evidence="1">
    <location>
        <begin position="219"/>
        <end position="240"/>
    </location>
</feature>
<proteinExistence type="predicted"/>
<gene>
    <name evidence="2" type="ORF">ABRQ22_12865</name>
</gene>
<feature type="transmembrane region" description="Helical" evidence="1">
    <location>
        <begin position="274"/>
        <end position="293"/>
    </location>
</feature>
<feature type="transmembrane region" description="Helical" evidence="1">
    <location>
        <begin position="60"/>
        <end position="82"/>
    </location>
</feature>
<keyword evidence="1" id="KW-0472">Membrane</keyword>
<organism evidence="2">
    <name type="scientific">Cellulosimicrobium sp. ES-005</name>
    <dbReference type="NCBI Taxonomy" id="3163031"/>
    <lineage>
        <taxon>Bacteria</taxon>
        <taxon>Bacillati</taxon>
        <taxon>Actinomycetota</taxon>
        <taxon>Actinomycetes</taxon>
        <taxon>Micrococcales</taxon>
        <taxon>Promicromonosporaceae</taxon>
        <taxon>Cellulosimicrobium</taxon>
    </lineage>
</organism>
<sequence length="629" mass="64957">MSPLVLLGARLVRAGGPLRAVSLVTGCAVAVALLAAAWALPDALYPVVRPGDVNPQRGVLVSLLALVVVPVAALLLAVGRLSSTVRDRRLAALHLLGVSRARLALVAAVENGIPALLGAGLGAVGFVVVRGVLEHLLDPVLRAPITGGWRLATVVLGVVVLSVVLTLASFRRLDDPRAATSESARPRLSLWRLAPVPVALACFGILLTTPPDEVDDATVVALLVGLAASGVAVVLVTPLVSSRVSGTLTRTGSVPALLAGRAVQTQPAATGRRVVALGLTVFVAFAAAGYLGVYESTPHLAYAIHSIEEGPQRMFVTAGDSQEDLRDKVLPAVERVDGVLDAELSYAVDPVTCAEGDGSDCPSVYVGTCERLGRAIVVAGCRDDQAAWIVHGAGDASPAWAPERVDTLLLADRDSGATHTVPLPGEMTQDDDAVTSQRPLGGASYDVFVPQGLADGWGVRVSGAELTALGGPDVRERLLAVVEAHGAWGDVPELHDYRQVVTVRTTVWSVVGIAVAVSLLTYGLTTIDRARERRRGRARLMAVGVPARVLRRAQALAGALPLVVAVVVGTGLGVVATAAYSHVAGAVFAIEPTVLALMIATVLVGALAVSLATLPLTRSTVTAEDLRQE</sequence>
<evidence type="ECO:0000313" key="2">
    <source>
        <dbReference type="EMBL" id="XCH28490.1"/>
    </source>
</evidence>
<dbReference type="EMBL" id="CP159290">
    <property type="protein sequence ID" value="XCH28490.1"/>
    <property type="molecule type" value="Genomic_DNA"/>
</dbReference>
<evidence type="ECO:0000256" key="1">
    <source>
        <dbReference type="SAM" id="Phobius"/>
    </source>
</evidence>
<feature type="transmembrane region" description="Helical" evidence="1">
    <location>
        <begin position="507"/>
        <end position="527"/>
    </location>
</feature>
<evidence type="ECO:0008006" key="3">
    <source>
        <dbReference type="Google" id="ProtNLM"/>
    </source>
</evidence>